<proteinExistence type="predicted"/>
<name>A0A3B1DSD6_9ZZZZ</name>
<feature type="compositionally biased region" description="Basic and acidic residues" evidence="1">
    <location>
        <begin position="1"/>
        <end position="12"/>
    </location>
</feature>
<gene>
    <name evidence="2" type="ORF">MNBD_UNCLBAC01-355</name>
</gene>
<protein>
    <submittedName>
        <fullName evidence="2">Uncharacterized protein</fullName>
    </submittedName>
</protein>
<feature type="region of interest" description="Disordered" evidence="1">
    <location>
        <begin position="1"/>
        <end position="27"/>
    </location>
</feature>
<dbReference type="AlphaFoldDB" id="A0A3B1DSD6"/>
<evidence type="ECO:0000313" key="2">
    <source>
        <dbReference type="EMBL" id="VAX37990.1"/>
    </source>
</evidence>
<sequence length="106" mass="11486">MGCRKLEFRKEANGGGSEGSRAGSPVSKFKVKSDVRGGIDLNPKNINLQTQGQQINYKDPIDPQLLKSLTSSPIDGLAPVILNIIPMMNLPLFLGLKDVQEGDPIR</sequence>
<dbReference type="EMBL" id="UOGJ01000146">
    <property type="protein sequence ID" value="VAX37990.1"/>
    <property type="molecule type" value="Genomic_DNA"/>
</dbReference>
<organism evidence="2">
    <name type="scientific">hydrothermal vent metagenome</name>
    <dbReference type="NCBI Taxonomy" id="652676"/>
    <lineage>
        <taxon>unclassified sequences</taxon>
        <taxon>metagenomes</taxon>
        <taxon>ecological metagenomes</taxon>
    </lineage>
</organism>
<evidence type="ECO:0000256" key="1">
    <source>
        <dbReference type="SAM" id="MobiDB-lite"/>
    </source>
</evidence>
<reference evidence="2" key="1">
    <citation type="submission" date="2018-06" db="EMBL/GenBank/DDBJ databases">
        <authorList>
            <person name="Zhirakovskaya E."/>
        </authorList>
    </citation>
    <scope>NUCLEOTIDE SEQUENCE</scope>
</reference>
<accession>A0A3B1DSD6</accession>